<sequence length="368" mass="38092">MLTIVSLTGVIAESPVGKLADLHGKKRVTLVVSSLFALGSLLCALAPDFPMLLAGRVLQDVSLAVIAVLYGLLRDILPAPLVPFGFGVISVGLGASAILGPFVGGALIDHYGFRSVFWFSFTAVTVLATLFWAIVPESPVRLPQRLDLTGSALLGGGTGLLLLATTEGAAWGWTSAATLTCCTAGAAAVLRFVPHALRSDHPLVEVRTIAGPQMRLPVLATVLCAFAVSGFAFLVPQMLQTPRAAGVHYGFGLDAMGVARYQLPYGITAILAGLSGGALTRRRGSRATLLAATEPLTAALLLLALAHSAAWQVLAWTAPCDGNATSRESIVLARSSRPGPTITALDVSAGCARSGPGCRRRGRRRAGP</sequence>
<keyword evidence="2" id="KW-0813">Transport</keyword>
<feature type="transmembrane region" description="Helical" evidence="7">
    <location>
        <begin position="80"/>
        <end position="103"/>
    </location>
</feature>
<keyword evidence="5 7" id="KW-0472">Membrane</keyword>
<feature type="transmembrane region" description="Helical" evidence="7">
    <location>
        <begin position="53"/>
        <end position="73"/>
    </location>
</feature>
<comment type="subcellular location">
    <subcellularLocation>
        <location evidence="1">Cell membrane</location>
        <topology evidence="1">Multi-pass membrane protein</topology>
    </subcellularLocation>
</comment>
<dbReference type="InterPro" id="IPR011701">
    <property type="entry name" value="MFS"/>
</dbReference>
<feature type="transmembrane region" description="Helical" evidence="7">
    <location>
        <begin position="214"/>
        <end position="235"/>
    </location>
</feature>
<dbReference type="PROSITE" id="PS50850">
    <property type="entry name" value="MFS"/>
    <property type="match status" value="1"/>
</dbReference>
<evidence type="ECO:0000256" key="5">
    <source>
        <dbReference type="ARBA" id="ARBA00023136"/>
    </source>
</evidence>
<keyword evidence="6" id="KW-0046">Antibiotic resistance</keyword>
<evidence type="ECO:0000256" key="4">
    <source>
        <dbReference type="ARBA" id="ARBA00022989"/>
    </source>
</evidence>
<feature type="transmembrane region" description="Helical" evidence="7">
    <location>
        <begin position="263"/>
        <end position="280"/>
    </location>
</feature>
<evidence type="ECO:0000256" key="1">
    <source>
        <dbReference type="ARBA" id="ARBA00004651"/>
    </source>
</evidence>
<dbReference type="InterPro" id="IPR036259">
    <property type="entry name" value="MFS_trans_sf"/>
</dbReference>
<accession>A0ABT1PQ37</accession>
<evidence type="ECO:0000313" key="10">
    <source>
        <dbReference type="Proteomes" id="UP001057702"/>
    </source>
</evidence>
<evidence type="ECO:0000256" key="3">
    <source>
        <dbReference type="ARBA" id="ARBA00022692"/>
    </source>
</evidence>
<keyword evidence="4 7" id="KW-1133">Transmembrane helix</keyword>
<comment type="caution">
    <text evidence="9">The sequence shown here is derived from an EMBL/GenBank/DDBJ whole genome shotgun (WGS) entry which is preliminary data.</text>
</comment>
<feature type="transmembrane region" description="Helical" evidence="7">
    <location>
        <begin position="146"/>
        <end position="164"/>
    </location>
</feature>
<feature type="transmembrane region" description="Helical" evidence="7">
    <location>
        <begin position="115"/>
        <end position="134"/>
    </location>
</feature>
<dbReference type="EMBL" id="JANFNG010000002">
    <property type="protein sequence ID" value="MCQ4079789.1"/>
    <property type="molecule type" value="Genomic_DNA"/>
</dbReference>
<dbReference type="PANTHER" id="PTHR42718:SF9">
    <property type="entry name" value="MAJOR FACILITATOR SUPERFAMILY MULTIDRUG TRANSPORTER MFSC"/>
    <property type="match status" value="1"/>
</dbReference>
<dbReference type="Gene3D" id="1.20.1250.20">
    <property type="entry name" value="MFS general substrate transporter like domains"/>
    <property type="match status" value="1"/>
</dbReference>
<dbReference type="SUPFAM" id="SSF103473">
    <property type="entry name" value="MFS general substrate transporter"/>
    <property type="match status" value="1"/>
</dbReference>
<dbReference type="PANTHER" id="PTHR42718">
    <property type="entry name" value="MAJOR FACILITATOR SUPERFAMILY MULTIDRUG TRANSPORTER MFSC"/>
    <property type="match status" value="1"/>
</dbReference>
<feature type="domain" description="Major facilitator superfamily (MFS) profile" evidence="8">
    <location>
        <begin position="1"/>
        <end position="368"/>
    </location>
</feature>
<protein>
    <submittedName>
        <fullName evidence="9">MFS transporter</fullName>
    </submittedName>
</protein>
<reference evidence="9" key="1">
    <citation type="submission" date="2022-06" db="EMBL/GenBank/DDBJ databases">
        <title>Draft genome sequence of Streptomyces sp. RB6PN25 isolated from peat swamp forest in Thailand.</title>
        <authorList>
            <person name="Duangmal K."/>
            <person name="Klaysubun C."/>
        </authorList>
    </citation>
    <scope>NUCLEOTIDE SEQUENCE</scope>
    <source>
        <strain evidence="9">RB6PN25</strain>
    </source>
</reference>
<evidence type="ECO:0000256" key="2">
    <source>
        <dbReference type="ARBA" id="ARBA00022448"/>
    </source>
</evidence>
<dbReference type="InterPro" id="IPR020846">
    <property type="entry name" value="MFS_dom"/>
</dbReference>
<dbReference type="Pfam" id="PF07690">
    <property type="entry name" value="MFS_1"/>
    <property type="match status" value="1"/>
</dbReference>
<feature type="transmembrane region" description="Helical" evidence="7">
    <location>
        <begin position="28"/>
        <end position="47"/>
    </location>
</feature>
<keyword evidence="10" id="KW-1185">Reference proteome</keyword>
<evidence type="ECO:0000256" key="6">
    <source>
        <dbReference type="ARBA" id="ARBA00023251"/>
    </source>
</evidence>
<proteinExistence type="predicted"/>
<organism evidence="9 10">
    <name type="scientific">Streptomyces humicola</name>
    <dbReference type="NCBI Taxonomy" id="2953240"/>
    <lineage>
        <taxon>Bacteria</taxon>
        <taxon>Bacillati</taxon>
        <taxon>Actinomycetota</taxon>
        <taxon>Actinomycetes</taxon>
        <taxon>Kitasatosporales</taxon>
        <taxon>Streptomycetaceae</taxon>
        <taxon>Streptomyces</taxon>
    </lineage>
</organism>
<dbReference type="Proteomes" id="UP001057702">
    <property type="component" value="Unassembled WGS sequence"/>
</dbReference>
<keyword evidence="3 7" id="KW-0812">Transmembrane</keyword>
<evidence type="ECO:0000313" key="9">
    <source>
        <dbReference type="EMBL" id="MCQ4079789.1"/>
    </source>
</evidence>
<evidence type="ECO:0000259" key="8">
    <source>
        <dbReference type="PROSITE" id="PS50850"/>
    </source>
</evidence>
<gene>
    <name evidence="9" type="ORF">NGB36_04075</name>
</gene>
<name>A0ABT1PQ37_9ACTN</name>
<evidence type="ECO:0000256" key="7">
    <source>
        <dbReference type="SAM" id="Phobius"/>
    </source>
</evidence>